<protein>
    <submittedName>
        <fullName evidence="1">Uncharacterized protein</fullName>
    </submittedName>
</protein>
<organism evidence="1">
    <name type="scientific">Arundo donax</name>
    <name type="common">Giant reed</name>
    <name type="synonym">Donax arundinaceus</name>
    <dbReference type="NCBI Taxonomy" id="35708"/>
    <lineage>
        <taxon>Eukaryota</taxon>
        <taxon>Viridiplantae</taxon>
        <taxon>Streptophyta</taxon>
        <taxon>Embryophyta</taxon>
        <taxon>Tracheophyta</taxon>
        <taxon>Spermatophyta</taxon>
        <taxon>Magnoliopsida</taxon>
        <taxon>Liliopsida</taxon>
        <taxon>Poales</taxon>
        <taxon>Poaceae</taxon>
        <taxon>PACMAD clade</taxon>
        <taxon>Arundinoideae</taxon>
        <taxon>Arundineae</taxon>
        <taxon>Arundo</taxon>
    </lineage>
</organism>
<reference evidence="1" key="1">
    <citation type="submission" date="2014-09" db="EMBL/GenBank/DDBJ databases">
        <authorList>
            <person name="Magalhaes I.L.F."/>
            <person name="Oliveira U."/>
            <person name="Santos F.R."/>
            <person name="Vidigal T.H.D.A."/>
            <person name="Brescovit A.D."/>
            <person name="Santos A.J."/>
        </authorList>
    </citation>
    <scope>NUCLEOTIDE SEQUENCE</scope>
    <source>
        <tissue evidence="1">Shoot tissue taken approximately 20 cm above the soil surface</tissue>
    </source>
</reference>
<dbReference type="AlphaFoldDB" id="A0A0A9GPV8"/>
<reference evidence="1" key="2">
    <citation type="journal article" date="2015" name="Data Brief">
        <title>Shoot transcriptome of the giant reed, Arundo donax.</title>
        <authorList>
            <person name="Barrero R.A."/>
            <person name="Guerrero F.D."/>
            <person name="Moolhuijzen P."/>
            <person name="Goolsby J.A."/>
            <person name="Tidwell J."/>
            <person name="Bellgard S.E."/>
            <person name="Bellgard M.I."/>
        </authorList>
    </citation>
    <scope>NUCLEOTIDE SEQUENCE</scope>
    <source>
        <tissue evidence="1">Shoot tissue taken approximately 20 cm above the soil surface</tissue>
    </source>
</reference>
<accession>A0A0A9GPV8</accession>
<name>A0A0A9GPV8_ARUDO</name>
<sequence length="59" mass="7227">MIRPRIPLLVNVLWSTVWPNAPLQRQLKWREIVQEIQSFFFISFLPQWKMPLYSSPRRS</sequence>
<evidence type="ECO:0000313" key="1">
    <source>
        <dbReference type="EMBL" id="JAE26517.1"/>
    </source>
</evidence>
<dbReference type="EMBL" id="GBRH01171379">
    <property type="protein sequence ID" value="JAE26517.1"/>
    <property type="molecule type" value="Transcribed_RNA"/>
</dbReference>
<proteinExistence type="predicted"/>